<feature type="cross-link" description="Glycyl lysine isopeptide (Lys-Gly) (interchain with G-Cter in SUMO)" evidence="15">
    <location>
        <position position="516"/>
    </location>
</feature>
<keyword evidence="15" id="KW-1017">Isopeptide bond</keyword>
<keyword evidence="10 15" id="KW-0238">DNA-binding</keyword>
<comment type="catalytic activity">
    <reaction evidence="12 15">
        <text>Couples ATP hydrolysis with the unwinding of duplex DNA by translocating in the 3'-5' direction.</text>
        <dbReference type="EC" id="5.6.2.4"/>
    </reaction>
</comment>
<dbReference type="InterPro" id="IPR016393">
    <property type="entry name" value="Rep_E1_papillomaV"/>
</dbReference>
<comment type="caution">
    <text evidence="15">Lacks conserved residue(s) required for the propagation of feature annotation.</text>
</comment>
<feature type="modified residue" description="Phosphoserine; by host" evidence="15">
    <location>
        <position position="95"/>
    </location>
</feature>
<keyword evidence="7 15" id="KW-0378">Hydrolase</keyword>
<dbReference type="Gene3D" id="1.10.10.510">
    <property type="entry name" value="Zinc finger, large T-antigen D1 domain"/>
    <property type="match status" value="1"/>
</dbReference>
<dbReference type="InterPro" id="IPR046832">
    <property type="entry name" value="PPV_E1_DBD"/>
</dbReference>
<dbReference type="SUPFAM" id="SSF55464">
    <property type="entry name" value="Origin of replication-binding domain, RBD-like"/>
    <property type="match status" value="1"/>
</dbReference>
<gene>
    <name evidence="15" type="primary">E1</name>
</gene>
<keyword evidence="4 15" id="KW-1048">Host nucleus</keyword>
<evidence type="ECO:0000256" key="10">
    <source>
        <dbReference type="ARBA" id="ARBA00023125"/>
    </source>
</evidence>
<keyword evidence="11 15" id="KW-0413">Isomerase</keyword>
<comment type="function">
    <text evidence="16">ATP-dependent DNA helicase required for initiation of viral DNA replication. It forms a complex with the viral E2 protein. The E1-E2 complex binds to the replication origin which contains binding sites for both proteins.</text>
</comment>
<evidence type="ECO:0000256" key="5">
    <source>
        <dbReference type="ARBA" id="ARBA00022705"/>
    </source>
</evidence>
<dbReference type="SUPFAM" id="SSF52540">
    <property type="entry name" value="P-loop containing nucleoside triphosphate hydrolases"/>
    <property type="match status" value="1"/>
</dbReference>
<dbReference type="Gene3D" id="3.40.50.300">
    <property type="entry name" value="P-loop containing nucleotide triphosphate hydrolases"/>
    <property type="match status" value="1"/>
</dbReference>
<evidence type="ECO:0000256" key="16">
    <source>
        <dbReference type="PIRNR" id="PIRNR003383"/>
    </source>
</evidence>
<evidence type="ECO:0000256" key="12">
    <source>
        <dbReference type="ARBA" id="ARBA00034617"/>
    </source>
</evidence>
<dbReference type="GO" id="GO:0043138">
    <property type="term" value="F:3'-5' DNA helicase activity"/>
    <property type="evidence" value="ECO:0007669"/>
    <property type="project" value="UniProtKB-UniRule"/>
</dbReference>
<evidence type="ECO:0000256" key="4">
    <source>
        <dbReference type="ARBA" id="ARBA00022562"/>
    </source>
</evidence>
<dbReference type="InterPro" id="IPR046935">
    <property type="entry name" value="PPV_E1_DBD_sf"/>
</dbReference>
<evidence type="ECO:0000256" key="7">
    <source>
        <dbReference type="ARBA" id="ARBA00022801"/>
    </source>
</evidence>
<comment type="catalytic activity">
    <reaction evidence="13 15 16">
        <text>ATP + H2O = ADP + phosphate + H(+)</text>
        <dbReference type="Rhea" id="RHEA:13065"/>
        <dbReference type="ChEBI" id="CHEBI:15377"/>
        <dbReference type="ChEBI" id="CHEBI:15378"/>
        <dbReference type="ChEBI" id="CHEBI:30616"/>
        <dbReference type="ChEBI" id="CHEBI:43474"/>
        <dbReference type="ChEBI" id="CHEBI:456216"/>
        <dbReference type="EC" id="5.6.2.4"/>
    </reaction>
</comment>
<reference evidence="19" key="1">
    <citation type="journal article" date="2018" name="Nat. Med.">
        <title>Expanded skin virome in DOCK8-deficient patients.</title>
        <authorList>
            <consortium name="NISC Comparative Sequencing Program"/>
            <person name="Tirosh O."/>
            <person name="Conlan S."/>
            <person name="Deming C."/>
            <person name="Lee-Lin S.Q."/>
            <person name="Huang X."/>
            <person name="Su H.C."/>
            <person name="Freeman A.F."/>
            <person name="Segre J.A."/>
            <person name="Kong H.H."/>
        </authorList>
    </citation>
    <scope>NUCLEOTIDE SEQUENCE</scope>
    <source>
        <strain evidence="19">HPV-mSK_004</strain>
    </source>
</reference>
<dbReference type="GO" id="GO:0016887">
    <property type="term" value="F:ATP hydrolysis activity"/>
    <property type="evidence" value="ECO:0007669"/>
    <property type="project" value="RHEA"/>
</dbReference>
<keyword evidence="9 15" id="KW-0067">ATP-binding</keyword>
<evidence type="ECO:0000256" key="6">
    <source>
        <dbReference type="ARBA" id="ARBA00022741"/>
    </source>
</evidence>
<evidence type="ECO:0000256" key="11">
    <source>
        <dbReference type="ARBA" id="ARBA00023235"/>
    </source>
</evidence>
<protein>
    <recommendedName>
        <fullName evidence="15 16">Replication protein E1</fullName>
        <ecNumber evidence="15 16">5.6.2.4</ecNumber>
    </recommendedName>
    <alternativeName>
        <fullName evidence="15">ATP-dependent helicase E1</fullName>
    </alternativeName>
    <alternativeName>
        <fullName evidence="15">DNA 3'-5' helicase E1</fullName>
    </alternativeName>
</protein>
<dbReference type="PROSITE" id="PS51206">
    <property type="entry name" value="SF3_HELICASE_1"/>
    <property type="match status" value="1"/>
</dbReference>
<dbReference type="HAMAP" id="MF_04000">
    <property type="entry name" value="PPV_E1"/>
    <property type="match status" value="1"/>
</dbReference>
<evidence type="ECO:0000256" key="15">
    <source>
        <dbReference type="HAMAP-Rule" id="MF_04000"/>
    </source>
</evidence>
<feature type="short sequence motif" description="Nuclear localization signal" evidence="15">
    <location>
        <begin position="86"/>
        <end position="88"/>
    </location>
</feature>
<evidence type="ECO:0000313" key="19">
    <source>
        <dbReference type="EMBL" id="AYA93397.1"/>
    </source>
</evidence>
<evidence type="ECO:0000256" key="14">
    <source>
        <dbReference type="ARBA" id="ARBA00093297"/>
    </source>
</evidence>
<organism evidence="19">
    <name type="scientific">Human papillomavirus</name>
    <dbReference type="NCBI Taxonomy" id="10566"/>
    <lineage>
        <taxon>Viruses</taxon>
        <taxon>Monodnaviria</taxon>
        <taxon>Shotokuvirae</taxon>
        <taxon>Cossaviricota</taxon>
        <taxon>Papovaviricetes</taxon>
        <taxon>Zurhausenvirales</taxon>
        <taxon>Papillomaviridae</taxon>
    </lineage>
</organism>
<keyword evidence="15" id="KW-0832">Ubl conjugation</keyword>
<dbReference type="Pfam" id="PF00519">
    <property type="entry name" value="PPV_E1_C"/>
    <property type="match status" value="1"/>
</dbReference>
<comment type="PTM">
    <text evidence="15">Phosphorylated.</text>
</comment>
<feature type="binding site" evidence="15">
    <location>
        <begin position="435"/>
        <end position="442"/>
    </location>
    <ligand>
        <name>ATP</name>
        <dbReference type="ChEBI" id="CHEBI:30616"/>
    </ligand>
</feature>
<dbReference type="Pfam" id="PF00524">
    <property type="entry name" value="PPV_E1_N"/>
    <property type="match status" value="1"/>
</dbReference>
<dbReference type="InterPro" id="IPR001177">
    <property type="entry name" value="PPV_DNA_helicase_E1_C"/>
</dbReference>
<evidence type="ECO:0000256" key="8">
    <source>
        <dbReference type="ARBA" id="ARBA00022806"/>
    </source>
</evidence>
<feature type="short sequence motif" description="Nuclear export signal" evidence="15">
    <location>
        <begin position="99"/>
        <end position="108"/>
    </location>
</feature>
<dbReference type="InterPro" id="IPR037102">
    <property type="entry name" value="Znf_lg_T-Ag_D1_dom_sf"/>
</dbReference>
<feature type="region of interest" description="Disordered" evidence="17">
    <location>
        <begin position="118"/>
        <end position="142"/>
    </location>
</feature>
<keyword evidence="8 15" id="KW-0347">Helicase</keyword>
<accession>A0A385PHK9</accession>
<evidence type="ECO:0000259" key="18">
    <source>
        <dbReference type="PROSITE" id="PS51206"/>
    </source>
</evidence>
<dbReference type="InterPro" id="IPR014015">
    <property type="entry name" value="Helicase_SF3_DNA-vir"/>
</dbReference>
<name>A0A385PHK9_9PAPI</name>
<dbReference type="Pfam" id="PF20450">
    <property type="entry name" value="PPV_E1_DBD"/>
    <property type="match status" value="1"/>
</dbReference>
<keyword evidence="5 15" id="KW-0235">DNA replication</keyword>
<dbReference type="GO" id="GO:0003677">
    <property type="term" value="F:DNA binding"/>
    <property type="evidence" value="ECO:0007669"/>
    <property type="project" value="UniProtKB-UniRule"/>
</dbReference>
<comment type="PTM">
    <text evidence="15">Sumoylated.</text>
</comment>
<proteinExistence type="inferred from homology"/>
<dbReference type="EMBL" id="MH777155">
    <property type="protein sequence ID" value="AYA93397.1"/>
    <property type="molecule type" value="Genomic_DNA"/>
</dbReference>
<comment type="function">
    <text evidence="14 15">ATP-dependent DNA 3'-5' helicase required for initiation of viral DNA replication. It forms a complex with the viral E2 protein. The E1-E2 complex binds to the replication origin which contains binding sites for both proteins. During the initial step, a dimer of E1 interacts with a dimer of protein E2 leading to a complex that binds the viral origin of replication with high specificity. Then, a second dimer of E1 displaces the E2 dimer in an ATP-dependent manner to form the E1 tetramer. Following this, two E1 monomers are added to each half of the site, which results in the formation of two E1 trimers on the viral ori. Subsequently, two hexamers will be created. The double hexamer acts as a bi-directional helicase machinery and unwinds the viral DNA and then recruits the host DNA polymerase to start replication.</text>
</comment>
<evidence type="ECO:0000256" key="2">
    <source>
        <dbReference type="ARBA" id="ARBA00022518"/>
    </source>
</evidence>
<dbReference type="EC" id="5.6.2.4" evidence="15 16"/>
<dbReference type="PIRSF" id="PIRSF003383">
    <property type="entry name" value="Rep_E1_papillomaV"/>
    <property type="match status" value="1"/>
</dbReference>
<evidence type="ECO:0000256" key="13">
    <source>
        <dbReference type="ARBA" id="ARBA00048988"/>
    </source>
</evidence>
<feature type="modified residue" description="Phosphoserine; by host" evidence="15">
    <location>
        <position position="100"/>
    </location>
</feature>
<feature type="modified residue" description="Phosphoserine; by host" evidence="15">
    <location>
        <position position="91"/>
    </location>
</feature>
<dbReference type="Gene3D" id="3.40.1310.10">
    <property type="match status" value="1"/>
</dbReference>
<dbReference type="GO" id="GO:0042025">
    <property type="term" value="C:host cell nucleus"/>
    <property type="evidence" value="ECO:0007669"/>
    <property type="project" value="UniProtKB-SubCell"/>
</dbReference>
<evidence type="ECO:0000256" key="9">
    <source>
        <dbReference type="ARBA" id="ARBA00022840"/>
    </source>
</evidence>
<dbReference type="GO" id="GO:0005524">
    <property type="term" value="F:ATP binding"/>
    <property type="evidence" value="ECO:0007669"/>
    <property type="project" value="UniProtKB-UniRule"/>
</dbReference>
<keyword evidence="2 15" id="KW-0244">Early protein</keyword>
<keyword evidence="3 15" id="KW-0597">Phosphoprotein</keyword>
<keyword evidence="6 15" id="KW-0547">Nucleotide-binding</keyword>
<dbReference type="InterPro" id="IPR027417">
    <property type="entry name" value="P-loop_NTPase"/>
</dbReference>
<evidence type="ECO:0000256" key="3">
    <source>
        <dbReference type="ARBA" id="ARBA00022553"/>
    </source>
</evidence>
<evidence type="ECO:0000256" key="17">
    <source>
        <dbReference type="SAM" id="MobiDB-lite"/>
    </source>
</evidence>
<feature type="domain" description="SF3 helicase" evidence="18">
    <location>
        <begin position="409"/>
        <end position="559"/>
    </location>
</feature>
<comment type="similarity">
    <text evidence="15 16">Belongs to the papillomaviridae E1 protein family.</text>
</comment>
<comment type="subcellular location">
    <subcellularLocation>
        <location evidence="1 15">Host nucleus</location>
    </subcellularLocation>
</comment>
<comment type="subunit">
    <text evidence="15">Can form hexamers. Interacts with E2 protein; this interaction increases E1 DNA binding specificity. Interacts with host DNA polymerase subunit POLA2. Interacts with host single stranded DNA-binding protein RPA1. Interacts with host TOP1; this interaction stimulates the enzymatic activity of TOP1.</text>
</comment>
<evidence type="ECO:0000256" key="1">
    <source>
        <dbReference type="ARBA" id="ARBA00004147"/>
    </source>
</evidence>
<sequence length="607" mass="69488">MGDSNKGTDNNESVIANIDKSWFVLDEAECVDELDTYEEIFDESTDGSCVSQLIDDEVDAEEQGNSLALYNNQVTVECDRAIHVLKRKYCSPQHSVADLSPKLQAVTISPRKATSKRRLFQNSEVEEDEAESSVEQVQTGTGSDLGKDGVAIANLNLLKSNNRKATGLLLFKEMFGVPYNELIRSYRSNKSCSDNWVTVVFNALEEVIEASKSTLQQYCKFLQVTTSGFSALYLTEFKSAKSRETVVKLFCTLMNVQEWQVFCDPPKLKSVPTALFFYKKAIAKTCYQMGTFPNWLAQLTLVNHQMASSAETFQLSKMVQWAYDNEYYDEPEIAYHYALYADEDSNAAAFLNCNNQVKYVRDCSQMVKLYKRQEMRNMSMAEWIFACCDRCKTEGDWKPIAHFLKYQEVSFIQFLITLKTLLKCLPKKNCLVIYGPPDTGKSYFVFSLMRFIRGKVVSFLNRCSQFWLQPLIDCKMGFMDDATFPAWQYMDLNMRNALDGNMMSVDAKHRVPQQIKLPPLIVTTNLDVKAEQSLMYLHSRLQCIKFPNKMLLTDDGEPVYKITDAEWTCFFRKFASHLELREEETDGEPRVPGRAFRCTTGESNDSL</sequence>
<dbReference type="GO" id="GO:0006260">
    <property type="term" value="P:DNA replication"/>
    <property type="evidence" value="ECO:0007669"/>
    <property type="project" value="UniProtKB-UniRule"/>
</dbReference>
<dbReference type="InterPro" id="IPR014000">
    <property type="entry name" value="PPV_DNA_helicase_E1_N"/>
</dbReference>